<dbReference type="PROSITE" id="PS51644">
    <property type="entry name" value="HTH_OST"/>
    <property type="match status" value="1"/>
</dbReference>
<evidence type="ECO:0000313" key="4">
    <source>
        <dbReference type="Proteomes" id="UP000718593"/>
    </source>
</evidence>
<comment type="caution">
    <text evidence="3">The sequence shown here is derived from an EMBL/GenBank/DDBJ whole genome shotgun (WGS) entry which is preliminary data.</text>
</comment>
<dbReference type="Pfam" id="PF12872">
    <property type="entry name" value="OST-HTH"/>
    <property type="match status" value="1"/>
</dbReference>
<dbReference type="PANTHER" id="PTHR35811:SF1">
    <property type="entry name" value="HTH OST-TYPE DOMAIN-CONTAINING PROTEIN"/>
    <property type="match status" value="1"/>
</dbReference>
<name>A0A930BT94_9RHOO</name>
<evidence type="ECO:0000256" key="1">
    <source>
        <dbReference type="SAM" id="MobiDB-lite"/>
    </source>
</evidence>
<accession>A0A930BT94</accession>
<dbReference type="Gene3D" id="3.30.420.610">
    <property type="entry name" value="LOTUS domain-like"/>
    <property type="match status" value="1"/>
</dbReference>
<dbReference type="AlphaFoldDB" id="A0A930BT94"/>
<feature type="domain" description="HTH OST-type" evidence="2">
    <location>
        <begin position="169"/>
        <end position="243"/>
    </location>
</feature>
<dbReference type="InterPro" id="IPR041966">
    <property type="entry name" value="LOTUS-like"/>
</dbReference>
<evidence type="ECO:0000313" key="3">
    <source>
        <dbReference type="EMBL" id="MBF1165664.1"/>
    </source>
</evidence>
<dbReference type="CDD" id="cd11297">
    <property type="entry name" value="PIN_LabA-like_N_1"/>
    <property type="match status" value="1"/>
</dbReference>
<dbReference type="Gene3D" id="3.40.50.1010">
    <property type="entry name" value="5'-nuclease"/>
    <property type="match status" value="1"/>
</dbReference>
<dbReference type="Proteomes" id="UP000718593">
    <property type="component" value="Unassembled WGS sequence"/>
</dbReference>
<dbReference type="CDD" id="cd10146">
    <property type="entry name" value="LabA_like_C"/>
    <property type="match status" value="1"/>
</dbReference>
<gene>
    <name evidence="3" type="ORF">HXL68_11560</name>
</gene>
<dbReference type="InterPro" id="IPR025605">
    <property type="entry name" value="OST-HTH/LOTUS_dom"/>
</dbReference>
<protein>
    <submittedName>
        <fullName evidence="3">NYN domain-containing protein</fullName>
    </submittedName>
</protein>
<feature type="region of interest" description="Disordered" evidence="1">
    <location>
        <begin position="235"/>
        <end position="257"/>
    </location>
</feature>
<reference evidence="3" key="1">
    <citation type="submission" date="2020-04" db="EMBL/GenBank/DDBJ databases">
        <title>Deep metagenomics examines the oral microbiome during advanced dental caries in children, revealing novel taxa and co-occurrences with host molecules.</title>
        <authorList>
            <person name="Baker J.L."/>
            <person name="Morton J.T."/>
            <person name="Dinis M."/>
            <person name="Alvarez R."/>
            <person name="Tran N.C."/>
            <person name="Knight R."/>
            <person name="Edlund A."/>
        </authorList>
    </citation>
    <scope>NUCLEOTIDE SEQUENCE</scope>
    <source>
        <strain evidence="3">JCVI_32_bin.24</strain>
    </source>
</reference>
<dbReference type="InterPro" id="IPR021139">
    <property type="entry name" value="NYN"/>
</dbReference>
<dbReference type="PANTHER" id="PTHR35811">
    <property type="entry name" value="SLR1870 PROTEIN"/>
    <property type="match status" value="1"/>
</dbReference>
<dbReference type="EMBL" id="JABZMI010000249">
    <property type="protein sequence ID" value="MBF1165664.1"/>
    <property type="molecule type" value="Genomic_DNA"/>
</dbReference>
<sequence>MEHNGIALLIDADNCPASKITVILDELSKYGVINIRRAYGDWKSPALNGWAEILHDHAIQPVQQFAYTKRKNATDSAIIIDAMDLLHGQKLSAFGIASSDSDFTPLAIRLRASGHKVFGFGEEKTPPPFVNACTKFLFLESLGQPAATEAVPATAPTMAQRKTTNELRCDTRLVNALRNAATAISDEEGWAALAAVGHHINKNWPAFDQRNYGYAKLGDLVIASELFELRRDNHNHMQLRSTGKKSQKPKPVEKSTQ</sequence>
<organism evidence="3 4">
    <name type="scientific">Dechloromonas agitata</name>
    <dbReference type="NCBI Taxonomy" id="73030"/>
    <lineage>
        <taxon>Bacteria</taxon>
        <taxon>Pseudomonadati</taxon>
        <taxon>Pseudomonadota</taxon>
        <taxon>Betaproteobacteria</taxon>
        <taxon>Rhodocyclales</taxon>
        <taxon>Azonexaceae</taxon>
        <taxon>Dechloromonas</taxon>
    </lineage>
</organism>
<dbReference type="Pfam" id="PF01936">
    <property type="entry name" value="NYN"/>
    <property type="match status" value="1"/>
</dbReference>
<evidence type="ECO:0000259" key="2">
    <source>
        <dbReference type="PROSITE" id="PS51644"/>
    </source>
</evidence>
<dbReference type="GO" id="GO:0004540">
    <property type="term" value="F:RNA nuclease activity"/>
    <property type="evidence" value="ECO:0007669"/>
    <property type="project" value="InterPro"/>
</dbReference>
<proteinExistence type="predicted"/>